<dbReference type="EMBL" id="ML179592">
    <property type="protein sequence ID" value="THU84560.1"/>
    <property type="molecule type" value="Genomic_DNA"/>
</dbReference>
<keyword evidence="2" id="KW-1185">Reference proteome</keyword>
<accession>A0A4S8L7Q9</accession>
<dbReference type="Proteomes" id="UP000297245">
    <property type="component" value="Unassembled WGS sequence"/>
</dbReference>
<name>A0A4S8L7Q9_DENBC</name>
<dbReference type="AlphaFoldDB" id="A0A4S8L7Q9"/>
<evidence type="ECO:0000313" key="1">
    <source>
        <dbReference type="EMBL" id="THU84560.1"/>
    </source>
</evidence>
<sequence>MGYMNVAVVIQKGSKRQILLIPGETGRHEGCDFVPENFALYNPTNDTFMSWEEDCNNAPGIVGCSEIRIYPSPSPKHNKGISDGIVFAIYEKNGTGIKLYYYKPAENNGFRFFGTIKNTLVNTGQKSGAKRFIGFEAVGSDMYVLAKNEVDSLDTIIRVKFLGIDDS</sequence>
<evidence type="ECO:0000313" key="2">
    <source>
        <dbReference type="Proteomes" id="UP000297245"/>
    </source>
</evidence>
<dbReference type="OrthoDB" id="3228507at2759"/>
<proteinExistence type="predicted"/>
<gene>
    <name evidence="1" type="ORF">K435DRAFT_783709</name>
</gene>
<reference evidence="1 2" key="1">
    <citation type="journal article" date="2019" name="Nat. Ecol. Evol.">
        <title>Megaphylogeny resolves global patterns of mushroom evolution.</title>
        <authorList>
            <person name="Varga T."/>
            <person name="Krizsan K."/>
            <person name="Foldi C."/>
            <person name="Dima B."/>
            <person name="Sanchez-Garcia M."/>
            <person name="Sanchez-Ramirez S."/>
            <person name="Szollosi G.J."/>
            <person name="Szarkandi J.G."/>
            <person name="Papp V."/>
            <person name="Albert L."/>
            <person name="Andreopoulos W."/>
            <person name="Angelini C."/>
            <person name="Antonin V."/>
            <person name="Barry K.W."/>
            <person name="Bougher N.L."/>
            <person name="Buchanan P."/>
            <person name="Buyck B."/>
            <person name="Bense V."/>
            <person name="Catcheside P."/>
            <person name="Chovatia M."/>
            <person name="Cooper J."/>
            <person name="Damon W."/>
            <person name="Desjardin D."/>
            <person name="Finy P."/>
            <person name="Geml J."/>
            <person name="Haridas S."/>
            <person name="Hughes K."/>
            <person name="Justo A."/>
            <person name="Karasinski D."/>
            <person name="Kautmanova I."/>
            <person name="Kiss B."/>
            <person name="Kocsube S."/>
            <person name="Kotiranta H."/>
            <person name="LaButti K.M."/>
            <person name="Lechner B.E."/>
            <person name="Liimatainen K."/>
            <person name="Lipzen A."/>
            <person name="Lukacs Z."/>
            <person name="Mihaltcheva S."/>
            <person name="Morgado L.N."/>
            <person name="Niskanen T."/>
            <person name="Noordeloos M.E."/>
            <person name="Ohm R.A."/>
            <person name="Ortiz-Santana B."/>
            <person name="Ovrebo C."/>
            <person name="Racz N."/>
            <person name="Riley R."/>
            <person name="Savchenko A."/>
            <person name="Shiryaev A."/>
            <person name="Soop K."/>
            <person name="Spirin V."/>
            <person name="Szebenyi C."/>
            <person name="Tomsovsky M."/>
            <person name="Tulloss R.E."/>
            <person name="Uehling J."/>
            <person name="Grigoriev I.V."/>
            <person name="Vagvolgyi C."/>
            <person name="Papp T."/>
            <person name="Martin F.M."/>
            <person name="Miettinen O."/>
            <person name="Hibbett D.S."/>
            <person name="Nagy L.G."/>
        </authorList>
    </citation>
    <scope>NUCLEOTIDE SEQUENCE [LARGE SCALE GENOMIC DNA]</scope>
    <source>
        <strain evidence="1 2">CBS 962.96</strain>
    </source>
</reference>
<protein>
    <submittedName>
        <fullName evidence="1">Uncharacterized protein</fullName>
    </submittedName>
</protein>
<organism evidence="1 2">
    <name type="scientific">Dendrothele bispora (strain CBS 962.96)</name>
    <dbReference type="NCBI Taxonomy" id="1314807"/>
    <lineage>
        <taxon>Eukaryota</taxon>
        <taxon>Fungi</taxon>
        <taxon>Dikarya</taxon>
        <taxon>Basidiomycota</taxon>
        <taxon>Agaricomycotina</taxon>
        <taxon>Agaricomycetes</taxon>
        <taxon>Agaricomycetidae</taxon>
        <taxon>Agaricales</taxon>
        <taxon>Agaricales incertae sedis</taxon>
        <taxon>Dendrothele</taxon>
    </lineage>
</organism>